<dbReference type="Gene3D" id="3.90.550.10">
    <property type="entry name" value="Spore Coat Polysaccharide Biosynthesis Protein SpsA, Chain A"/>
    <property type="match status" value="1"/>
</dbReference>
<sequence length="332" mass="38726">MYKVSVIIPAYNVENYIKRCLESVLNQTLNQIEIIIVNDGSKDETLKVINPFKDNRLKIIDKENGGVSSARNAGLSIAKGEYIFFLDGDDWLEKDALGIMYQYAIDNSLDIVISGFILDYDNGQKEYITDGNKLSNKPISDVLLNNIAPAVWSKLYNTKLLVENNVFFTSDISLGEDLLFNIKAFSLTSKIGTINEKYFVHYIQRNNGLTRRYSNNILDIFKVLEEIELYLSSTNIVQEYKKELVFCGFLHTYFYRIMVPNIYFQKFHKIIYQLGKENFYKYDNNLYVENFCKMLPTDKKLRIKGYEINYYLGSTLSMMTRYNKFLLKVFFA</sequence>
<organism evidence="3 4">
    <name type="scientific">Gottfriedia luciferensis</name>
    <dbReference type="NCBI Taxonomy" id="178774"/>
    <lineage>
        <taxon>Bacteria</taxon>
        <taxon>Bacillati</taxon>
        <taxon>Bacillota</taxon>
        <taxon>Bacilli</taxon>
        <taxon>Bacillales</taxon>
        <taxon>Bacillaceae</taxon>
        <taxon>Gottfriedia</taxon>
    </lineage>
</organism>
<evidence type="ECO:0000313" key="3">
    <source>
        <dbReference type="EMBL" id="ODG91233.1"/>
    </source>
</evidence>
<evidence type="ECO:0000259" key="2">
    <source>
        <dbReference type="Pfam" id="PF00535"/>
    </source>
</evidence>
<keyword evidence="4" id="KW-1185">Reference proteome</keyword>
<comment type="similarity">
    <text evidence="1">Belongs to the glycosyltransferase 2 family.</text>
</comment>
<dbReference type="Proteomes" id="UP000094580">
    <property type="component" value="Unassembled WGS sequence"/>
</dbReference>
<comment type="caution">
    <text evidence="3">The sequence shown here is derived from an EMBL/GenBank/DDBJ whole genome shotgun (WGS) entry which is preliminary data.</text>
</comment>
<gene>
    <name evidence="3" type="ORF">BED47_22955</name>
</gene>
<accession>A0ABX2ZW04</accession>
<dbReference type="InterPro" id="IPR029044">
    <property type="entry name" value="Nucleotide-diphossugar_trans"/>
</dbReference>
<dbReference type="PANTHER" id="PTHR22916:SF3">
    <property type="entry name" value="UDP-GLCNAC:BETAGAL BETA-1,3-N-ACETYLGLUCOSAMINYLTRANSFERASE-LIKE PROTEIN 1"/>
    <property type="match status" value="1"/>
</dbReference>
<dbReference type="PANTHER" id="PTHR22916">
    <property type="entry name" value="GLYCOSYLTRANSFERASE"/>
    <property type="match status" value="1"/>
</dbReference>
<reference evidence="3 4" key="1">
    <citation type="submission" date="2016-07" db="EMBL/GenBank/DDBJ databases">
        <authorList>
            <person name="Townsley L."/>
            <person name="Shank E.A."/>
        </authorList>
    </citation>
    <scope>NUCLEOTIDE SEQUENCE [LARGE SCALE GENOMIC DNA]</scope>
    <source>
        <strain evidence="3 4">CH01</strain>
    </source>
</reference>
<name>A0ABX2ZW04_9BACI</name>
<feature type="non-terminal residue" evidence="3">
    <location>
        <position position="332"/>
    </location>
</feature>
<feature type="domain" description="Glycosyltransferase 2-like" evidence="2">
    <location>
        <begin position="5"/>
        <end position="130"/>
    </location>
</feature>
<dbReference type="SUPFAM" id="SSF53448">
    <property type="entry name" value="Nucleotide-diphospho-sugar transferases"/>
    <property type="match status" value="1"/>
</dbReference>
<dbReference type="RefSeq" id="WP_069034328.1">
    <property type="nucleotide sequence ID" value="NZ_MDKC01000026.1"/>
</dbReference>
<dbReference type="Pfam" id="PF00535">
    <property type="entry name" value="Glycos_transf_2"/>
    <property type="match status" value="1"/>
</dbReference>
<dbReference type="EMBL" id="MDKC01000026">
    <property type="protein sequence ID" value="ODG91233.1"/>
    <property type="molecule type" value="Genomic_DNA"/>
</dbReference>
<dbReference type="InterPro" id="IPR001173">
    <property type="entry name" value="Glyco_trans_2-like"/>
</dbReference>
<dbReference type="CDD" id="cd00761">
    <property type="entry name" value="Glyco_tranf_GTA_type"/>
    <property type="match status" value="1"/>
</dbReference>
<evidence type="ECO:0000256" key="1">
    <source>
        <dbReference type="ARBA" id="ARBA00006739"/>
    </source>
</evidence>
<protein>
    <recommendedName>
        <fullName evidence="2">Glycosyltransferase 2-like domain-containing protein</fullName>
    </recommendedName>
</protein>
<evidence type="ECO:0000313" key="4">
    <source>
        <dbReference type="Proteomes" id="UP000094580"/>
    </source>
</evidence>
<proteinExistence type="inferred from homology"/>